<reference evidence="2" key="1">
    <citation type="journal article" date="2007" name="Plant Cell">
        <title>Dothideomycete-plant interactions illuminated by genome sequencing and EST analysis of the wheat pathogen Stagonospora nodorum.</title>
        <authorList>
            <person name="Hane J.K."/>
            <person name="Lowe R.G."/>
            <person name="Solomon P.S."/>
            <person name="Tan K.C."/>
            <person name="Schoch C.L."/>
            <person name="Spatafora J.W."/>
            <person name="Crous P.W."/>
            <person name="Kodira C."/>
            <person name="Birren B.W."/>
            <person name="Galagan J.E."/>
            <person name="Torriani S.F."/>
            <person name="McDonald B.A."/>
            <person name="Oliver R.P."/>
        </authorList>
    </citation>
    <scope>NUCLEOTIDE SEQUENCE [LARGE SCALE GENOMIC DNA]</scope>
    <source>
        <strain evidence="2">SN15 / ATCC MYA-4574 / FGSC 10173</strain>
    </source>
</reference>
<gene>
    <name evidence="1" type="ORF">SNOG_05641</name>
</gene>
<evidence type="ECO:0000313" key="2">
    <source>
        <dbReference type="Proteomes" id="UP000001055"/>
    </source>
</evidence>
<dbReference type="InParanoid" id="Q0URH3"/>
<dbReference type="KEGG" id="pno:SNOG_05641"/>
<dbReference type="GeneID" id="5972916"/>
<sequence length="108" mass="11713">MSSRTAMRMTTVVLLAYSDICDYRTRRPFDAVAKADGGEAAIAASPPCCGAGVARGSRPGGDADAELRMCVGAEKERALAVAIHLTTPKFKHRIYMVWHQLESDMKLI</sequence>
<dbReference type="Proteomes" id="UP000001055">
    <property type="component" value="Unassembled WGS sequence"/>
</dbReference>
<proteinExistence type="predicted"/>
<protein>
    <submittedName>
        <fullName evidence="1">Uncharacterized protein</fullName>
    </submittedName>
</protein>
<organism evidence="1 2">
    <name type="scientific">Phaeosphaeria nodorum (strain SN15 / ATCC MYA-4574 / FGSC 10173)</name>
    <name type="common">Glume blotch fungus</name>
    <name type="synonym">Parastagonospora nodorum</name>
    <dbReference type="NCBI Taxonomy" id="321614"/>
    <lineage>
        <taxon>Eukaryota</taxon>
        <taxon>Fungi</taxon>
        <taxon>Dikarya</taxon>
        <taxon>Ascomycota</taxon>
        <taxon>Pezizomycotina</taxon>
        <taxon>Dothideomycetes</taxon>
        <taxon>Pleosporomycetidae</taxon>
        <taxon>Pleosporales</taxon>
        <taxon>Pleosporineae</taxon>
        <taxon>Phaeosphaeriaceae</taxon>
        <taxon>Parastagonospora</taxon>
    </lineage>
</organism>
<name>Q0URH3_PHANO</name>
<evidence type="ECO:0000313" key="1">
    <source>
        <dbReference type="EMBL" id="EAT86705.1"/>
    </source>
</evidence>
<accession>Q0URH3</accession>
<dbReference type="EMBL" id="CH445332">
    <property type="protein sequence ID" value="EAT86705.1"/>
    <property type="molecule type" value="Genomic_DNA"/>
</dbReference>
<dbReference type="RefSeq" id="XP_001796039.1">
    <property type="nucleotide sequence ID" value="XM_001795987.1"/>
</dbReference>
<dbReference type="AlphaFoldDB" id="Q0URH3"/>